<name>A0A1H9N6K3_9GAMM</name>
<organism evidence="1 2">
    <name type="scientific">Rosenbergiella nectarea</name>
    <dbReference type="NCBI Taxonomy" id="988801"/>
    <lineage>
        <taxon>Bacteria</taxon>
        <taxon>Pseudomonadati</taxon>
        <taxon>Pseudomonadota</taxon>
        <taxon>Gammaproteobacteria</taxon>
        <taxon>Enterobacterales</taxon>
        <taxon>Erwiniaceae</taxon>
        <taxon>Rosenbergiella</taxon>
    </lineage>
</organism>
<accession>A0A1H9N6K3</accession>
<evidence type="ECO:0000313" key="2">
    <source>
        <dbReference type="Proteomes" id="UP000242515"/>
    </source>
</evidence>
<evidence type="ECO:0000313" key="1">
    <source>
        <dbReference type="EMBL" id="SER31441.1"/>
    </source>
</evidence>
<proteinExistence type="predicted"/>
<keyword evidence="2" id="KW-1185">Reference proteome</keyword>
<gene>
    <name evidence="1" type="ORF">SAMN05216522_1261</name>
</gene>
<dbReference type="EMBL" id="FOGC01000026">
    <property type="protein sequence ID" value="SER31441.1"/>
    <property type="molecule type" value="Genomic_DNA"/>
</dbReference>
<dbReference type="AlphaFoldDB" id="A0A1H9N6K3"/>
<reference evidence="2" key="1">
    <citation type="submission" date="2016-10" db="EMBL/GenBank/DDBJ databases">
        <authorList>
            <person name="Varghese N."/>
            <person name="Submissions S."/>
        </authorList>
    </citation>
    <scope>NUCLEOTIDE SEQUENCE [LARGE SCALE GENOMIC DNA]</scope>
    <source>
        <strain evidence="2">8N4</strain>
    </source>
</reference>
<sequence length="52" mass="5770">MCLVHRQHDLVVRIASRHPANASQTNKKFICPFTVFDGVIGQCFMGLGIKSP</sequence>
<protein>
    <submittedName>
        <fullName evidence="1">Uncharacterized protein</fullName>
    </submittedName>
</protein>
<dbReference type="Proteomes" id="UP000242515">
    <property type="component" value="Unassembled WGS sequence"/>
</dbReference>